<name>A0A516GCD4_9MICO</name>
<protein>
    <submittedName>
        <fullName evidence="1">Iron-sulfur cluster repair di-iron protein, ric</fullName>
    </submittedName>
</protein>
<organism evidence="1 2">
    <name type="scientific">Ornithinimicrobium ciconiae</name>
    <dbReference type="NCBI Taxonomy" id="2594265"/>
    <lineage>
        <taxon>Bacteria</taxon>
        <taxon>Bacillati</taxon>
        <taxon>Actinomycetota</taxon>
        <taxon>Actinomycetes</taxon>
        <taxon>Micrococcales</taxon>
        <taxon>Ornithinimicrobiaceae</taxon>
        <taxon>Ornithinimicrobium</taxon>
    </lineage>
</organism>
<dbReference type="OrthoDB" id="9797132at2"/>
<sequence>MTDLSTALELAPVVERVHGDNHPELTRVRELTEQISQSAVATETTQLFRELRTITQDYAVPSDGCEAFTSVYDSLRAADASHAKA</sequence>
<keyword evidence="2" id="KW-1185">Reference proteome</keyword>
<proteinExistence type="predicted"/>
<dbReference type="Proteomes" id="UP000315395">
    <property type="component" value="Chromosome"/>
</dbReference>
<reference evidence="1 2" key="1">
    <citation type="submission" date="2019-07" db="EMBL/GenBank/DDBJ databases">
        <title>complete genome sequencing of Ornithinimicrobium sp. H23M54.</title>
        <authorList>
            <person name="Bae J.-W."/>
            <person name="Lee S.-Y."/>
        </authorList>
    </citation>
    <scope>NUCLEOTIDE SEQUENCE [LARGE SCALE GENOMIC DNA]</scope>
    <source>
        <strain evidence="1 2">H23M54</strain>
    </source>
</reference>
<dbReference type="AlphaFoldDB" id="A0A516GCD4"/>
<dbReference type="KEGG" id="orz:FNH13_13330"/>
<accession>A0A516GCD4</accession>
<evidence type="ECO:0000313" key="2">
    <source>
        <dbReference type="Proteomes" id="UP000315395"/>
    </source>
</evidence>
<dbReference type="EMBL" id="CP041616">
    <property type="protein sequence ID" value="QDO89185.1"/>
    <property type="molecule type" value="Genomic_DNA"/>
</dbReference>
<gene>
    <name evidence="1" type="ORF">FNH13_13330</name>
</gene>
<dbReference type="RefSeq" id="WP_143783861.1">
    <property type="nucleotide sequence ID" value="NZ_CP041616.1"/>
</dbReference>
<evidence type="ECO:0000313" key="1">
    <source>
        <dbReference type="EMBL" id="QDO89185.1"/>
    </source>
</evidence>